<accession>G2Q4S4</accession>
<feature type="region of interest" description="Disordered" evidence="1">
    <location>
        <begin position="63"/>
        <end position="104"/>
    </location>
</feature>
<dbReference type="AlphaFoldDB" id="G2Q4S4"/>
<evidence type="ECO:0000313" key="2">
    <source>
        <dbReference type="EMBL" id="AEO55363.1"/>
    </source>
</evidence>
<evidence type="ECO:0000313" key="3">
    <source>
        <dbReference type="Proteomes" id="UP000007322"/>
    </source>
</evidence>
<name>G2Q4S4_THET4</name>
<protein>
    <submittedName>
        <fullName evidence="2">Uncharacterized protein</fullName>
    </submittedName>
</protein>
<feature type="region of interest" description="Disordered" evidence="1">
    <location>
        <begin position="158"/>
        <end position="178"/>
    </location>
</feature>
<organism evidence="2 3">
    <name type="scientific">Thermothelomyces thermophilus (strain ATCC 42464 / BCRC 31852 / DSM 1799)</name>
    <name type="common">Sporotrichum thermophile</name>
    <dbReference type="NCBI Taxonomy" id="573729"/>
    <lineage>
        <taxon>Eukaryota</taxon>
        <taxon>Fungi</taxon>
        <taxon>Dikarya</taxon>
        <taxon>Ascomycota</taxon>
        <taxon>Pezizomycotina</taxon>
        <taxon>Sordariomycetes</taxon>
        <taxon>Sordariomycetidae</taxon>
        <taxon>Sordariales</taxon>
        <taxon>Chaetomiaceae</taxon>
        <taxon>Thermothelomyces</taxon>
    </lineage>
</organism>
<dbReference type="InParanoid" id="G2Q4S4"/>
<reference evidence="2 3" key="1">
    <citation type="journal article" date="2011" name="Nat. Biotechnol.">
        <title>Comparative genomic analysis of the thermophilic biomass-degrading fungi Myceliophthora thermophila and Thielavia terrestris.</title>
        <authorList>
            <person name="Berka R.M."/>
            <person name="Grigoriev I.V."/>
            <person name="Otillar R."/>
            <person name="Salamov A."/>
            <person name="Grimwood J."/>
            <person name="Reid I."/>
            <person name="Ishmael N."/>
            <person name="John T."/>
            <person name="Darmond C."/>
            <person name="Moisan M.-C."/>
            <person name="Henrissat B."/>
            <person name="Coutinho P.M."/>
            <person name="Lombard V."/>
            <person name="Natvig D.O."/>
            <person name="Lindquist E."/>
            <person name="Schmutz J."/>
            <person name="Lucas S."/>
            <person name="Harris P."/>
            <person name="Powlowski J."/>
            <person name="Bellemare A."/>
            <person name="Taylor D."/>
            <person name="Butler G."/>
            <person name="de Vries R.P."/>
            <person name="Allijn I.E."/>
            <person name="van den Brink J."/>
            <person name="Ushinsky S."/>
            <person name="Storms R."/>
            <person name="Powell A.J."/>
            <person name="Paulsen I.T."/>
            <person name="Elbourne L.D.H."/>
            <person name="Baker S.E."/>
            <person name="Magnuson J."/>
            <person name="LaBoissiere S."/>
            <person name="Clutterbuck A.J."/>
            <person name="Martinez D."/>
            <person name="Wogulis M."/>
            <person name="de Leon A.L."/>
            <person name="Rey M.W."/>
            <person name="Tsang A."/>
        </authorList>
    </citation>
    <scope>NUCLEOTIDE SEQUENCE [LARGE SCALE GENOMIC DNA]</scope>
    <source>
        <strain evidence="3">ATCC 42464 / BCRC 31852 / DSM 1799</strain>
    </source>
</reference>
<keyword evidence="3" id="KW-1185">Reference proteome</keyword>
<proteinExistence type="predicted"/>
<dbReference type="GeneID" id="11508870"/>
<dbReference type="EMBL" id="CP003002">
    <property type="protein sequence ID" value="AEO55363.1"/>
    <property type="molecule type" value="Genomic_DNA"/>
</dbReference>
<sequence length="229" mass="25416">MPTYLCHGFRWQRQSVRVYVILQDLDDASPEWIIPAKSSRCILKSFYEAFDFLPRCSPERGRYNPTPGFGGHDGGLTPSDTRERGLSTNVAAPGSAPSNGPKDDFDAQSWSAVKLLEEYDPNDLSAVSRPYVYVADYAVRIGLSCSIADEIARYEQQQLQSGNPATSISSDRSSAQGPGWFERLRDQLQQGEEIRWYVVVNNDEVRNWSNPPSEPERAIHAGDGGPASA</sequence>
<dbReference type="HOGENOM" id="CLU_052060_0_1_1"/>
<dbReference type="OrthoDB" id="371463at2759"/>
<dbReference type="Proteomes" id="UP000007322">
    <property type="component" value="Chromosome 1"/>
</dbReference>
<feature type="region of interest" description="Disordered" evidence="1">
    <location>
        <begin position="205"/>
        <end position="229"/>
    </location>
</feature>
<gene>
    <name evidence="2" type="ORF">MYCTH_2299110</name>
</gene>
<dbReference type="KEGG" id="mtm:MYCTH_2299110"/>
<dbReference type="RefSeq" id="XP_003660608.1">
    <property type="nucleotide sequence ID" value="XM_003660560.1"/>
</dbReference>
<feature type="compositionally biased region" description="Polar residues" evidence="1">
    <location>
        <begin position="158"/>
        <end position="176"/>
    </location>
</feature>
<dbReference type="eggNOG" id="ENOG502SPT4">
    <property type="taxonomic scope" value="Eukaryota"/>
</dbReference>
<dbReference type="VEuPathDB" id="FungiDB:MYCTH_2299110"/>
<evidence type="ECO:0000256" key="1">
    <source>
        <dbReference type="SAM" id="MobiDB-lite"/>
    </source>
</evidence>
<dbReference type="OMA" id="DVERWAP"/>